<name>A0A8S5N4B9_9CAUD</name>
<protein>
    <submittedName>
        <fullName evidence="1">Uncharacterized protein</fullName>
    </submittedName>
</protein>
<dbReference type="EMBL" id="BK015061">
    <property type="protein sequence ID" value="DAD89465.1"/>
    <property type="molecule type" value="Genomic_DNA"/>
</dbReference>
<sequence length="60" mass="6607">MCYNIIVSFRAYTETPRTLPPTIKHVSLNTSFLLYGGAVYQGCPASQLTSFVGVFCLVET</sequence>
<evidence type="ECO:0000313" key="1">
    <source>
        <dbReference type="EMBL" id="DAD89465.1"/>
    </source>
</evidence>
<reference evidence="1" key="1">
    <citation type="journal article" date="2021" name="Proc. Natl. Acad. Sci. U.S.A.">
        <title>A Catalog of Tens of Thousands of Viruses from Human Metagenomes Reveals Hidden Associations with Chronic Diseases.</title>
        <authorList>
            <person name="Tisza M.J."/>
            <person name="Buck C.B."/>
        </authorList>
    </citation>
    <scope>NUCLEOTIDE SEQUENCE</scope>
    <source>
        <strain evidence="1">CtxpQ22</strain>
    </source>
</reference>
<organism evidence="1">
    <name type="scientific">Myoviridae sp. ctxpQ22</name>
    <dbReference type="NCBI Taxonomy" id="2826715"/>
    <lineage>
        <taxon>Viruses</taxon>
        <taxon>Duplodnaviria</taxon>
        <taxon>Heunggongvirae</taxon>
        <taxon>Uroviricota</taxon>
        <taxon>Caudoviricetes</taxon>
    </lineage>
</organism>
<accession>A0A8S5N4B9</accession>
<proteinExistence type="predicted"/>